<evidence type="ECO:0000259" key="4">
    <source>
        <dbReference type="Pfam" id="PF00891"/>
    </source>
</evidence>
<dbReference type="SUPFAM" id="SSF53335">
    <property type="entry name" value="S-adenosyl-L-methionine-dependent methyltransferases"/>
    <property type="match status" value="1"/>
</dbReference>
<dbReference type="InterPro" id="IPR029063">
    <property type="entry name" value="SAM-dependent_MTases_sf"/>
</dbReference>
<comment type="caution">
    <text evidence="5">The sequence shown here is derived from an EMBL/GenBank/DDBJ whole genome shotgun (WGS) entry which is preliminary data.</text>
</comment>
<proteinExistence type="predicted"/>
<evidence type="ECO:0000256" key="1">
    <source>
        <dbReference type="ARBA" id="ARBA00022603"/>
    </source>
</evidence>
<sequence length="436" mass="48463">MPPTNRIVELASIISEHTSKVDAYLISHNLPTPSFNISYPPKLPLPAEIQASRDAVLEATDELTALMLGPIESLIPPPNSWICVTAIQRFGIATSFPPTTTSTFPQIATACSLSESDTRRILRQAMAFYIFYEPSPGIVAHTASSKALAEIPPVGAFIGFVSEEMLPASTRLVDAMQKWPGSEEPNQAGFALTYETDIPMFDVVSRHPRRAQQMGKAMSFMHSRPGESVRFLLECFKWGAIATTPAVLVDVGGAKGTVAMEIARSFPEMKCVVQDTPEVIEGSQVPEDLQEGERLWFMPHDFFQEQPVKGADIYLVRNVLHDWSDKYAIRILQNLIKALKKGARVLVVDRCLPAPGVVSPYQSRQASIELLLTLVSINRCHDLYMKGIQNARERDPDDWAQFFESADPRFRFHGVDTPKGSILSFMCATWEGEDMF</sequence>
<gene>
    <name evidence="5" type="ORF">G7Y89_g10046</name>
</gene>
<dbReference type="InterPro" id="IPR036388">
    <property type="entry name" value="WH-like_DNA-bd_sf"/>
</dbReference>
<evidence type="ECO:0000313" key="6">
    <source>
        <dbReference type="Proteomes" id="UP000566819"/>
    </source>
</evidence>
<dbReference type="Gene3D" id="1.10.10.10">
    <property type="entry name" value="Winged helix-like DNA-binding domain superfamily/Winged helix DNA-binding domain"/>
    <property type="match status" value="1"/>
</dbReference>
<dbReference type="EMBL" id="JAAMPI010000860">
    <property type="protein sequence ID" value="KAF4628102.1"/>
    <property type="molecule type" value="Genomic_DNA"/>
</dbReference>
<dbReference type="PANTHER" id="PTHR43712">
    <property type="entry name" value="PUTATIVE (AFU_ORTHOLOGUE AFUA_4G14580)-RELATED"/>
    <property type="match status" value="1"/>
</dbReference>
<evidence type="ECO:0000313" key="5">
    <source>
        <dbReference type="EMBL" id="KAF4628102.1"/>
    </source>
</evidence>
<dbReference type="Proteomes" id="UP000566819">
    <property type="component" value="Unassembled WGS sequence"/>
</dbReference>
<protein>
    <recommendedName>
        <fullName evidence="4">O-methyltransferase C-terminal domain-containing protein</fullName>
    </recommendedName>
</protein>
<dbReference type="InterPro" id="IPR016461">
    <property type="entry name" value="COMT-like"/>
</dbReference>
<dbReference type="AlphaFoldDB" id="A0A8H4RH74"/>
<dbReference type="Pfam" id="PF00891">
    <property type="entry name" value="Methyltransf_2"/>
    <property type="match status" value="1"/>
</dbReference>
<dbReference type="OrthoDB" id="1606438at2759"/>
<keyword evidence="3" id="KW-0949">S-adenosyl-L-methionine</keyword>
<dbReference type="PROSITE" id="PS51683">
    <property type="entry name" value="SAM_OMT_II"/>
    <property type="match status" value="1"/>
</dbReference>
<evidence type="ECO:0000256" key="2">
    <source>
        <dbReference type="ARBA" id="ARBA00022679"/>
    </source>
</evidence>
<dbReference type="Gene3D" id="3.40.50.150">
    <property type="entry name" value="Vaccinia Virus protein VP39"/>
    <property type="match status" value="1"/>
</dbReference>
<keyword evidence="2" id="KW-0808">Transferase</keyword>
<dbReference type="GO" id="GO:0008171">
    <property type="term" value="F:O-methyltransferase activity"/>
    <property type="evidence" value="ECO:0007669"/>
    <property type="project" value="InterPro"/>
</dbReference>
<accession>A0A8H4RH74</accession>
<feature type="domain" description="O-methyltransferase C-terminal" evidence="4">
    <location>
        <begin position="198"/>
        <end position="406"/>
    </location>
</feature>
<organism evidence="5 6">
    <name type="scientific">Cudoniella acicularis</name>
    <dbReference type="NCBI Taxonomy" id="354080"/>
    <lineage>
        <taxon>Eukaryota</taxon>
        <taxon>Fungi</taxon>
        <taxon>Dikarya</taxon>
        <taxon>Ascomycota</taxon>
        <taxon>Pezizomycotina</taxon>
        <taxon>Leotiomycetes</taxon>
        <taxon>Helotiales</taxon>
        <taxon>Tricladiaceae</taxon>
        <taxon>Cudoniella</taxon>
    </lineage>
</organism>
<dbReference type="InterPro" id="IPR001077">
    <property type="entry name" value="COMT_C"/>
</dbReference>
<dbReference type="GO" id="GO:0032259">
    <property type="term" value="P:methylation"/>
    <property type="evidence" value="ECO:0007669"/>
    <property type="project" value="UniProtKB-KW"/>
</dbReference>
<evidence type="ECO:0000256" key="3">
    <source>
        <dbReference type="ARBA" id="ARBA00022691"/>
    </source>
</evidence>
<keyword evidence="1" id="KW-0489">Methyltransferase</keyword>
<name>A0A8H4RH74_9HELO</name>
<dbReference type="PANTHER" id="PTHR43712:SF12">
    <property type="entry name" value="STERIGMATOCYSTIN 8-O-METHYLTRANSFERASE"/>
    <property type="match status" value="1"/>
</dbReference>
<reference evidence="5 6" key="1">
    <citation type="submission" date="2020-03" db="EMBL/GenBank/DDBJ databases">
        <title>Draft Genome Sequence of Cudoniella acicularis.</title>
        <authorList>
            <person name="Buettner E."/>
            <person name="Kellner H."/>
        </authorList>
    </citation>
    <scope>NUCLEOTIDE SEQUENCE [LARGE SCALE GENOMIC DNA]</scope>
    <source>
        <strain evidence="5 6">DSM 108380</strain>
    </source>
</reference>
<keyword evidence="6" id="KW-1185">Reference proteome</keyword>